<comment type="caution">
    <text evidence="1">The sequence shown here is derived from an EMBL/GenBank/DDBJ whole genome shotgun (WGS) entry which is preliminary data.</text>
</comment>
<evidence type="ECO:0000313" key="1">
    <source>
        <dbReference type="EMBL" id="GMN48600.1"/>
    </source>
</evidence>
<evidence type="ECO:0000313" key="2">
    <source>
        <dbReference type="Proteomes" id="UP001187192"/>
    </source>
</evidence>
<accession>A0AA88ABA4</accession>
<organism evidence="1 2">
    <name type="scientific">Ficus carica</name>
    <name type="common">Common fig</name>
    <dbReference type="NCBI Taxonomy" id="3494"/>
    <lineage>
        <taxon>Eukaryota</taxon>
        <taxon>Viridiplantae</taxon>
        <taxon>Streptophyta</taxon>
        <taxon>Embryophyta</taxon>
        <taxon>Tracheophyta</taxon>
        <taxon>Spermatophyta</taxon>
        <taxon>Magnoliopsida</taxon>
        <taxon>eudicotyledons</taxon>
        <taxon>Gunneridae</taxon>
        <taxon>Pentapetalae</taxon>
        <taxon>rosids</taxon>
        <taxon>fabids</taxon>
        <taxon>Rosales</taxon>
        <taxon>Moraceae</taxon>
        <taxon>Ficeae</taxon>
        <taxon>Ficus</taxon>
    </lineage>
</organism>
<gene>
    <name evidence="1" type="ORF">TIFTF001_017759</name>
</gene>
<feature type="non-terminal residue" evidence="1">
    <location>
        <position position="266"/>
    </location>
</feature>
<sequence>MSAKTESGSCSGTSCQSLFGHGTLLRGSGTTEAGGVLRQIMGPAREPPVGRCPIIGPCSVVQRPQELGGPNSKVWGPSELCLLRQIAGPARAPPIYRHLLSIGAQSWDLAPWSRDHRSWGSAKADSGSCAGTSSRSVPGHETLLHGTRLRGPGTIRVMSAKTESGSCSGTSCQSLFGHGTLLRGSGTTEVGGVLRQIMGPAREPPVGRCPIIGPCSVVQRPQELGGPNSKVWGPSELCLLRQIAGPARAPPIYWHLLSIGAQSWDL</sequence>
<dbReference type="Proteomes" id="UP001187192">
    <property type="component" value="Unassembled WGS sequence"/>
</dbReference>
<reference evidence="1" key="1">
    <citation type="submission" date="2023-07" db="EMBL/GenBank/DDBJ databases">
        <title>draft genome sequence of fig (Ficus carica).</title>
        <authorList>
            <person name="Takahashi T."/>
            <person name="Nishimura K."/>
        </authorList>
    </citation>
    <scope>NUCLEOTIDE SEQUENCE</scope>
</reference>
<protein>
    <submittedName>
        <fullName evidence="1">Uncharacterized protein</fullName>
    </submittedName>
</protein>
<dbReference type="AlphaFoldDB" id="A0AA88ABA4"/>
<proteinExistence type="predicted"/>
<dbReference type="EMBL" id="BTGU01000028">
    <property type="protein sequence ID" value="GMN48600.1"/>
    <property type="molecule type" value="Genomic_DNA"/>
</dbReference>
<name>A0AA88ABA4_FICCA</name>
<keyword evidence="2" id="KW-1185">Reference proteome</keyword>